<proteinExistence type="predicted"/>
<keyword evidence="4" id="KW-1185">Reference proteome</keyword>
<evidence type="ECO:0000313" key="3">
    <source>
        <dbReference type="EMBL" id="MFC3528161.1"/>
    </source>
</evidence>
<dbReference type="EMBL" id="JBHRXJ010000004">
    <property type="protein sequence ID" value="MFC3528161.1"/>
    <property type="molecule type" value="Genomic_DNA"/>
</dbReference>
<dbReference type="InterPro" id="IPR036514">
    <property type="entry name" value="SGNH_hydro_sf"/>
</dbReference>
<evidence type="ECO:0000256" key="1">
    <source>
        <dbReference type="ARBA" id="ARBA00022801"/>
    </source>
</evidence>
<dbReference type="Pfam" id="PF00657">
    <property type="entry name" value="Lipase_GDSL"/>
    <property type="match status" value="1"/>
</dbReference>
<dbReference type="InterPro" id="IPR001087">
    <property type="entry name" value="GDSL"/>
</dbReference>
<evidence type="ECO:0000313" key="4">
    <source>
        <dbReference type="Proteomes" id="UP001595721"/>
    </source>
</evidence>
<accession>A0ABV7R1I8</accession>
<sequence length="298" mass="31682">MLKRILVPALLAGTIMGAGFARAEGFSQMVAFSGALSDTGNFNAELGQDRPAPFYKNRSTNGPVAVEELARWLGQSAEPSMHLTSDTGGTNFAVADALAGGHGPHDLPAQVDAHLARNGGKADPKALYFVFIGGNDVIKAVQEMDNATAEKTLSDAVAGIETQIKRLVDAGAVTIYAPDFIDVGKSPAVLAFGPEAAARSTMLSEAYNEQFDAMLDRIDDGSFTLIRWSFDDFVKDLLAEGGRFGLTNATQACLDVKPEECDVDSFVYLTGEYPTARVHQMLGSAMALSLLDRPQAEN</sequence>
<dbReference type="Proteomes" id="UP001595721">
    <property type="component" value="Unassembled WGS sequence"/>
</dbReference>
<dbReference type="CDD" id="cd01846">
    <property type="entry name" value="fatty_acyltransferase_like"/>
    <property type="match status" value="1"/>
</dbReference>
<feature type="signal peptide" evidence="2">
    <location>
        <begin position="1"/>
        <end position="23"/>
    </location>
</feature>
<protein>
    <submittedName>
        <fullName evidence="3">SGNH/GDSL hydrolase family protein</fullName>
    </submittedName>
</protein>
<dbReference type="RefSeq" id="WP_377743821.1">
    <property type="nucleotide sequence ID" value="NZ_JBHRXJ010000004.1"/>
</dbReference>
<dbReference type="PANTHER" id="PTHR45648">
    <property type="entry name" value="GDSL LIPASE/ACYLHYDROLASE FAMILY PROTEIN (AFU_ORTHOLOGUE AFUA_4G14700)"/>
    <property type="match status" value="1"/>
</dbReference>
<reference evidence="4" key="1">
    <citation type="journal article" date="2019" name="Int. J. Syst. Evol. Microbiol.">
        <title>The Global Catalogue of Microorganisms (GCM) 10K type strain sequencing project: providing services to taxonomists for standard genome sequencing and annotation.</title>
        <authorList>
            <consortium name="The Broad Institute Genomics Platform"/>
            <consortium name="The Broad Institute Genome Sequencing Center for Infectious Disease"/>
            <person name="Wu L."/>
            <person name="Ma J."/>
        </authorList>
    </citation>
    <scope>NUCLEOTIDE SEQUENCE [LARGE SCALE GENOMIC DNA]</scope>
    <source>
        <strain evidence="4">KCTC 42899</strain>
    </source>
</reference>
<feature type="chain" id="PRO_5045337310" evidence="2">
    <location>
        <begin position="24"/>
        <end position="298"/>
    </location>
</feature>
<evidence type="ECO:0000256" key="2">
    <source>
        <dbReference type="SAM" id="SignalP"/>
    </source>
</evidence>
<comment type="caution">
    <text evidence="3">The sequence shown here is derived from an EMBL/GenBank/DDBJ whole genome shotgun (WGS) entry which is preliminary data.</text>
</comment>
<dbReference type="InterPro" id="IPR051058">
    <property type="entry name" value="GDSL_Est/Lipase"/>
</dbReference>
<name>A0ABV7R1I8_9RHOB</name>
<dbReference type="PANTHER" id="PTHR45648:SF22">
    <property type="entry name" value="GDSL LIPASE_ACYLHYDROLASE FAMILY PROTEIN (AFU_ORTHOLOGUE AFUA_4G14700)"/>
    <property type="match status" value="1"/>
</dbReference>
<dbReference type="Gene3D" id="3.40.50.1110">
    <property type="entry name" value="SGNH hydrolase"/>
    <property type="match status" value="1"/>
</dbReference>
<dbReference type="GO" id="GO:0016787">
    <property type="term" value="F:hydrolase activity"/>
    <property type="evidence" value="ECO:0007669"/>
    <property type="project" value="UniProtKB-KW"/>
</dbReference>
<organism evidence="3 4">
    <name type="scientific">Paracoccus mangrovi</name>
    <dbReference type="NCBI Taxonomy" id="1715645"/>
    <lineage>
        <taxon>Bacteria</taxon>
        <taxon>Pseudomonadati</taxon>
        <taxon>Pseudomonadota</taxon>
        <taxon>Alphaproteobacteria</taxon>
        <taxon>Rhodobacterales</taxon>
        <taxon>Paracoccaceae</taxon>
        <taxon>Paracoccus</taxon>
    </lineage>
</organism>
<keyword evidence="2" id="KW-0732">Signal</keyword>
<gene>
    <name evidence="3" type="ORF">ACFOMH_08210</name>
</gene>
<keyword evidence="1 3" id="KW-0378">Hydrolase</keyword>